<accession>A0A139IU73</accession>
<proteinExistence type="inferred from homology"/>
<keyword evidence="9" id="KW-1185">Reference proteome</keyword>
<evidence type="ECO:0000256" key="2">
    <source>
        <dbReference type="ARBA" id="ARBA00022512"/>
    </source>
</evidence>
<dbReference type="Proteomes" id="UP000073492">
    <property type="component" value="Unassembled WGS sequence"/>
</dbReference>
<evidence type="ECO:0000313" key="8">
    <source>
        <dbReference type="EMBL" id="KXT18124.1"/>
    </source>
</evidence>
<evidence type="ECO:0000256" key="1">
    <source>
        <dbReference type="ARBA" id="ARBA00004191"/>
    </source>
</evidence>
<comment type="similarity">
    <text evidence="5">Belongs to the PIR protein family.</text>
</comment>
<gene>
    <name evidence="8" type="ORF">AC579_4540</name>
</gene>
<feature type="signal peptide" evidence="6">
    <location>
        <begin position="1"/>
        <end position="15"/>
    </location>
</feature>
<evidence type="ECO:0000313" key="9">
    <source>
        <dbReference type="Proteomes" id="UP000073492"/>
    </source>
</evidence>
<keyword evidence="2" id="KW-0134">Cell wall</keyword>
<protein>
    <recommendedName>
        <fullName evidence="7">Cell wall mannoprotein PIR1-like C-terminal domain-containing protein</fullName>
    </recommendedName>
</protein>
<comment type="caution">
    <text evidence="8">The sequence shown here is derived from an EMBL/GenBank/DDBJ whole genome shotgun (WGS) entry which is preliminary data.</text>
</comment>
<dbReference type="InterPro" id="IPR051153">
    <property type="entry name" value="Yeast_CWMannoprotein_PIR"/>
</dbReference>
<reference evidence="8 9" key="1">
    <citation type="submission" date="2015-07" db="EMBL/GenBank/DDBJ databases">
        <title>Comparative genomics of the Sigatoka disease complex on banana suggests a link between parallel evolutionary changes in Pseudocercospora fijiensis and Pseudocercospora eumusae and increased virulence on the banana host.</title>
        <authorList>
            <person name="Chang T.-C."/>
            <person name="Salvucci A."/>
            <person name="Crous P.W."/>
            <person name="Stergiopoulos I."/>
        </authorList>
    </citation>
    <scope>NUCLEOTIDE SEQUENCE [LARGE SCALE GENOMIC DNA]</scope>
    <source>
        <strain evidence="8 9">CBS 116634</strain>
    </source>
</reference>
<dbReference type="EMBL" id="LFZO01000011">
    <property type="protein sequence ID" value="KXT18124.1"/>
    <property type="molecule type" value="Genomic_DNA"/>
</dbReference>
<dbReference type="PANTHER" id="PTHR47254">
    <property type="entry name" value="CELL WALL MANNOPROTEIN CIS3-RELATED"/>
    <property type="match status" value="1"/>
</dbReference>
<dbReference type="Pfam" id="PF22799">
    <property type="entry name" value="PIR1-like_C"/>
    <property type="match status" value="1"/>
</dbReference>
<evidence type="ECO:0000256" key="4">
    <source>
        <dbReference type="ARBA" id="ARBA00022729"/>
    </source>
</evidence>
<sequence>MIGHAFALLIGAAFASSSHLSSRQSDCVTSATGQFEITVTTPQSPAQRLMRRQSDSCGQTGILTITLQNGELTDSDGRKGFVNSTNSQIVFDNPAQPGVAHVDDWSLCEDYTTIALSGSTILYECQTNGFSNLYSTKVQADCTPINIQIIPSANFYHKLEHKQYNKRFKHGNFELHNFEHYPNEQLFYCQPNIYANIKHKMLNIQDINYESEAVHIS</sequence>
<feature type="chain" id="PRO_5012091037" description="Cell wall mannoprotein PIR1-like C-terminal domain-containing protein" evidence="6">
    <location>
        <begin position="16"/>
        <end position="217"/>
    </location>
</feature>
<name>A0A139IU73_9PEZI</name>
<dbReference type="PANTHER" id="PTHR47254:SF1">
    <property type="entry name" value="CELL WALL MANNOPROTEIN CIS3-RELATED"/>
    <property type="match status" value="1"/>
</dbReference>
<evidence type="ECO:0000256" key="5">
    <source>
        <dbReference type="ARBA" id="ARBA00038219"/>
    </source>
</evidence>
<dbReference type="AlphaFoldDB" id="A0A139IU73"/>
<comment type="subcellular location">
    <subcellularLocation>
        <location evidence="1">Secreted</location>
        <location evidence="1">Cell wall</location>
    </subcellularLocation>
</comment>
<dbReference type="InterPro" id="IPR054508">
    <property type="entry name" value="PIR1-like_C"/>
</dbReference>
<evidence type="ECO:0000256" key="6">
    <source>
        <dbReference type="SAM" id="SignalP"/>
    </source>
</evidence>
<evidence type="ECO:0000256" key="3">
    <source>
        <dbReference type="ARBA" id="ARBA00022525"/>
    </source>
</evidence>
<dbReference type="OrthoDB" id="5296287at2759"/>
<dbReference type="GO" id="GO:0009277">
    <property type="term" value="C:fungal-type cell wall"/>
    <property type="evidence" value="ECO:0007669"/>
    <property type="project" value="TreeGrafter"/>
</dbReference>
<feature type="domain" description="Cell wall mannoprotein PIR1-like C-terminal" evidence="7">
    <location>
        <begin position="70"/>
        <end position="145"/>
    </location>
</feature>
<dbReference type="GO" id="GO:0031505">
    <property type="term" value="P:fungal-type cell wall organization"/>
    <property type="evidence" value="ECO:0007669"/>
    <property type="project" value="TreeGrafter"/>
</dbReference>
<organism evidence="8 9">
    <name type="scientific">Pseudocercospora musae</name>
    <dbReference type="NCBI Taxonomy" id="113226"/>
    <lineage>
        <taxon>Eukaryota</taxon>
        <taxon>Fungi</taxon>
        <taxon>Dikarya</taxon>
        <taxon>Ascomycota</taxon>
        <taxon>Pezizomycotina</taxon>
        <taxon>Dothideomycetes</taxon>
        <taxon>Dothideomycetidae</taxon>
        <taxon>Mycosphaerellales</taxon>
        <taxon>Mycosphaerellaceae</taxon>
        <taxon>Pseudocercospora</taxon>
    </lineage>
</organism>
<keyword evidence="3" id="KW-0964">Secreted</keyword>
<keyword evidence="4 6" id="KW-0732">Signal</keyword>
<evidence type="ECO:0000259" key="7">
    <source>
        <dbReference type="Pfam" id="PF22799"/>
    </source>
</evidence>
<dbReference type="GO" id="GO:0005199">
    <property type="term" value="F:structural constituent of cell wall"/>
    <property type="evidence" value="ECO:0007669"/>
    <property type="project" value="TreeGrafter"/>
</dbReference>